<dbReference type="PANTHER" id="PTHR10151">
    <property type="entry name" value="ECTONUCLEOTIDE PYROPHOSPHATASE/PHOSPHODIESTERASE"/>
    <property type="match status" value="1"/>
</dbReference>
<dbReference type="RefSeq" id="WP_231924070.1">
    <property type="nucleotide sequence ID" value="NZ_AP017315.1"/>
</dbReference>
<accession>A0A0U5BD58</accession>
<dbReference type="KEGG" id="malk:MalAC0309_1334"/>
<dbReference type="Pfam" id="PF01663">
    <property type="entry name" value="Phosphodiest"/>
    <property type="match status" value="1"/>
</dbReference>
<dbReference type="AlphaFoldDB" id="A0A0U5BD58"/>
<dbReference type="Proteomes" id="UP000218965">
    <property type="component" value="Chromosome"/>
</dbReference>
<dbReference type="InterPro" id="IPR002591">
    <property type="entry name" value="Phosphodiest/P_Trfase"/>
</dbReference>
<sequence>MLPAPPGSTRTLGDVLSSALSAVRGDDNPLALPAVRSAAVVLVDGLGAQPLVAHRGHARHLTAAIPRRGGTIHSAFPTTTASALATLTTGRPAGEHGLVGYTAHDAAGDRVVNMLTGWDSSAHPEVWQRHETLFERAAGLGIEPIVVAARRYADSGFTRAVLRGARFVSAESIADRLDRTRDLLAGNEPCLIYTYLPELDKAGHAAGTTSARWLHRLEELDAALGQPLAPPGTGALLTADHGMLDIAPHARRVVAADDELWRGVRHVAGEPRCLHLVADDPAEAAGIHARWTAREAARSWVVTRDEAIASGWFGVAVDPSVVSRIGDVLVAARSAVVYYDERTATDRSLAMVGQHGSFSDAETRVPLARFGAFVRS</sequence>
<name>A0A0U5BD58_9MICO</name>
<organism evidence="1 2">
    <name type="scientific">Microcella alkaliphila</name>
    <dbReference type="NCBI Taxonomy" id="279828"/>
    <lineage>
        <taxon>Bacteria</taxon>
        <taxon>Bacillati</taxon>
        <taxon>Actinomycetota</taxon>
        <taxon>Actinomycetes</taxon>
        <taxon>Micrococcales</taxon>
        <taxon>Microbacteriaceae</taxon>
        <taxon>Microcella</taxon>
    </lineage>
</organism>
<protein>
    <submittedName>
        <fullName evidence="1">Conserved hypotethical protein</fullName>
    </submittedName>
</protein>
<evidence type="ECO:0000313" key="2">
    <source>
        <dbReference type="Proteomes" id="UP000218965"/>
    </source>
</evidence>
<dbReference type="Gene3D" id="3.40.720.10">
    <property type="entry name" value="Alkaline Phosphatase, subunit A"/>
    <property type="match status" value="1"/>
</dbReference>
<dbReference type="SUPFAM" id="SSF53649">
    <property type="entry name" value="Alkaline phosphatase-like"/>
    <property type="match status" value="1"/>
</dbReference>
<evidence type="ECO:0000313" key="1">
    <source>
        <dbReference type="EMBL" id="BAU32191.1"/>
    </source>
</evidence>
<dbReference type="PANTHER" id="PTHR10151:SF120">
    <property type="entry name" value="BIS(5'-ADENOSYL)-TRIPHOSPHATASE"/>
    <property type="match status" value="1"/>
</dbReference>
<dbReference type="InterPro" id="IPR017850">
    <property type="entry name" value="Alkaline_phosphatase_core_sf"/>
</dbReference>
<dbReference type="EMBL" id="AP017315">
    <property type="protein sequence ID" value="BAU32191.1"/>
    <property type="molecule type" value="Genomic_DNA"/>
</dbReference>
<proteinExistence type="predicted"/>
<dbReference type="GO" id="GO:0016787">
    <property type="term" value="F:hydrolase activity"/>
    <property type="evidence" value="ECO:0007669"/>
    <property type="project" value="UniProtKB-ARBA"/>
</dbReference>
<gene>
    <name evidence="1" type="ORF">MalAC0309_1334</name>
</gene>
<reference evidence="2" key="1">
    <citation type="submission" date="2015-12" db="EMBL/GenBank/DDBJ databases">
        <authorList>
            <person name="Shamseldin A."/>
            <person name="Moawad H."/>
            <person name="Abd El-Rahim W.M."/>
            <person name="Sadowsky M.J."/>
        </authorList>
    </citation>
    <scope>NUCLEOTIDE SEQUENCE [LARGE SCALE GENOMIC DNA]</scope>
    <source>
        <strain evidence="2">JAM AC0309</strain>
    </source>
</reference>
<reference evidence="1 2" key="2">
    <citation type="submission" date="2016-01" db="EMBL/GenBank/DDBJ databases">
        <title>Microcella alkaliphila JAM AC0309 whole genome shotgun sequence.</title>
        <authorList>
            <person name="Kurata A."/>
            <person name="Hirose Y."/>
            <person name="Kishimoto N."/>
            <person name="Kobayashi T."/>
        </authorList>
    </citation>
    <scope>NUCLEOTIDE SEQUENCE [LARGE SCALE GENOMIC DNA]</scope>
    <source>
        <strain evidence="1 2">JAM AC0309</strain>
    </source>
</reference>